<dbReference type="SUPFAM" id="SSF56925">
    <property type="entry name" value="OMPA-like"/>
    <property type="match status" value="1"/>
</dbReference>
<name>A0ABS1WU92_9GAMM</name>
<comment type="caution">
    <text evidence="4">The sequence shown here is derived from an EMBL/GenBank/DDBJ whole genome shotgun (WGS) entry which is preliminary data.</text>
</comment>
<dbReference type="InterPro" id="IPR011250">
    <property type="entry name" value="OMP/PagP_B-barrel"/>
</dbReference>
<dbReference type="EMBL" id="JAEVLS010000001">
    <property type="protein sequence ID" value="MBM0104541.1"/>
    <property type="molecule type" value="Genomic_DNA"/>
</dbReference>
<evidence type="ECO:0000259" key="3">
    <source>
        <dbReference type="Pfam" id="PF13505"/>
    </source>
</evidence>
<accession>A0ABS1WU92</accession>
<feature type="domain" description="Outer membrane protein beta-barrel" evidence="3">
    <location>
        <begin position="8"/>
        <end position="192"/>
    </location>
</feature>
<sequence>MNRVIIAATLLALGSGAAYAQSPENDEGLYIGGGVGQFDIEINGADTIDEALGRLDDDDTAWQAFVGWRINPYIALQAAYVDYGGPEDDFSTSGTSGNYRAELAGFAPSVIGTFPLGPVELSAKLGYYFYDLDITANIDDPTDLDFDSSDSGEDLMYGFGVGATFFERLHAKLEWEEIDLEDAENSNAIWLTGQWRF</sequence>
<organism evidence="4 5">
    <name type="scientific">Steroidobacter gossypii</name>
    <dbReference type="NCBI Taxonomy" id="2805490"/>
    <lineage>
        <taxon>Bacteria</taxon>
        <taxon>Pseudomonadati</taxon>
        <taxon>Pseudomonadota</taxon>
        <taxon>Gammaproteobacteria</taxon>
        <taxon>Steroidobacterales</taxon>
        <taxon>Steroidobacteraceae</taxon>
        <taxon>Steroidobacter</taxon>
    </lineage>
</organism>
<dbReference type="InterPro" id="IPR027385">
    <property type="entry name" value="Beta-barrel_OMP"/>
</dbReference>
<protein>
    <submittedName>
        <fullName evidence="4">Porin family protein</fullName>
    </submittedName>
</protein>
<keyword evidence="5" id="KW-1185">Reference proteome</keyword>
<reference evidence="4 5" key="1">
    <citation type="journal article" date="2021" name="Int. J. Syst. Evol. Microbiol.">
        <title>Steroidobacter gossypii sp. nov., isolated from soil of cotton cropping field.</title>
        <authorList>
            <person name="Huang R."/>
            <person name="Yang S."/>
            <person name="Zhen C."/>
            <person name="Liu W."/>
        </authorList>
    </citation>
    <scope>NUCLEOTIDE SEQUENCE [LARGE SCALE GENOMIC DNA]</scope>
    <source>
        <strain evidence="4 5">S1-65</strain>
    </source>
</reference>
<evidence type="ECO:0000256" key="1">
    <source>
        <dbReference type="ARBA" id="ARBA00022729"/>
    </source>
</evidence>
<dbReference type="Proteomes" id="UP000661077">
    <property type="component" value="Unassembled WGS sequence"/>
</dbReference>
<evidence type="ECO:0000256" key="2">
    <source>
        <dbReference type="SAM" id="SignalP"/>
    </source>
</evidence>
<dbReference type="Pfam" id="PF13505">
    <property type="entry name" value="OMP_b-brl"/>
    <property type="match status" value="1"/>
</dbReference>
<dbReference type="Gene3D" id="2.40.160.20">
    <property type="match status" value="1"/>
</dbReference>
<dbReference type="RefSeq" id="WP_203166481.1">
    <property type="nucleotide sequence ID" value="NZ_JAEVLS010000001.1"/>
</dbReference>
<evidence type="ECO:0000313" key="5">
    <source>
        <dbReference type="Proteomes" id="UP000661077"/>
    </source>
</evidence>
<evidence type="ECO:0000313" key="4">
    <source>
        <dbReference type="EMBL" id="MBM0104541.1"/>
    </source>
</evidence>
<gene>
    <name evidence="4" type="ORF">JM946_07270</name>
</gene>
<feature type="chain" id="PRO_5045912841" evidence="2">
    <location>
        <begin position="21"/>
        <end position="197"/>
    </location>
</feature>
<proteinExistence type="predicted"/>
<keyword evidence="1 2" id="KW-0732">Signal</keyword>
<feature type="signal peptide" evidence="2">
    <location>
        <begin position="1"/>
        <end position="20"/>
    </location>
</feature>